<dbReference type="Pfam" id="PF05223">
    <property type="entry name" value="MecA_N"/>
    <property type="match status" value="1"/>
</dbReference>
<evidence type="ECO:0000313" key="4">
    <source>
        <dbReference type="EMBL" id="QDQ98764.1"/>
    </source>
</evidence>
<dbReference type="KEGG" id="toy:FO059_17270"/>
<dbReference type="EMBL" id="CP041765">
    <property type="protein sequence ID" value="QDQ98764.1"/>
    <property type="molecule type" value="Genomic_DNA"/>
</dbReference>
<reference evidence="4 5" key="2">
    <citation type="submission" date="2019-07" db="EMBL/GenBank/DDBJ databases">
        <authorList>
            <person name="Huang Y."/>
        </authorList>
    </citation>
    <scope>NUCLEOTIDE SEQUENCE [LARGE SCALE GENOMIC DNA]</scope>
    <source>
        <strain evidence="4 5">HY188</strain>
    </source>
</reference>
<dbReference type="Proteomes" id="UP000317344">
    <property type="component" value="Chromosome"/>
</dbReference>
<dbReference type="Pfam" id="PF00905">
    <property type="entry name" value="Transpeptidase"/>
    <property type="match status" value="1"/>
</dbReference>
<dbReference type="GO" id="GO:0046677">
    <property type="term" value="P:response to antibiotic"/>
    <property type="evidence" value="ECO:0007669"/>
    <property type="project" value="InterPro"/>
</dbReference>
<evidence type="ECO:0000313" key="5">
    <source>
        <dbReference type="Proteomes" id="UP000317344"/>
    </source>
</evidence>
<feature type="chain" id="PRO_5022042683" evidence="1">
    <location>
        <begin position="37"/>
        <end position="595"/>
    </location>
</feature>
<feature type="signal peptide" evidence="1">
    <location>
        <begin position="1"/>
        <end position="36"/>
    </location>
</feature>
<keyword evidence="1" id="KW-0732">Signal</keyword>
<dbReference type="Gene3D" id="3.40.710.10">
    <property type="entry name" value="DD-peptidase/beta-lactamase superfamily"/>
    <property type="match status" value="1"/>
</dbReference>
<dbReference type="InterPro" id="IPR007887">
    <property type="entry name" value="MecA_N"/>
</dbReference>
<dbReference type="PANTHER" id="PTHR30627:SF24">
    <property type="entry name" value="PENICILLIN-BINDING PROTEIN 4B"/>
    <property type="match status" value="1"/>
</dbReference>
<protein>
    <submittedName>
        <fullName evidence="4">Penicillin-binding protein</fullName>
    </submittedName>
</protein>
<keyword evidence="5" id="KW-1185">Reference proteome</keyword>
<organism evidence="4 5">
    <name type="scientific">Tomitella fengzijianii</name>
    <dbReference type="NCBI Taxonomy" id="2597660"/>
    <lineage>
        <taxon>Bacteria</taxon>
        <taxon>Bacillati</taxon>
        <taxon>Actinomycetota</taxon>
        <taxon>Actinomycetes</taxon>
        <taxon>Mycobacteriales</taxon>
        <taxon>Tomitella</taxon>
    </lineage>
</organism>
<dbReference type="GO" id="GO:0071555">
    <property type="term" value="P:cell wall organization"/>
    <property type="evidence" value="ECO:0007669"/>
    <property type="project" value="TreeGrafter"/>
</dbReference>
<proteinExistence type="predicted"/>
<dbReference type="RefSeq" id="WP_143910168.1">
    <property type="nucleotide sequence ID" value="NZ_CP041765.1"/>
</dbReference>
<evidence type="ECO:0000259" key="2">
    <source>
        <dbReference type="Pfam" id="PF00905"/>
    </source>
</evidence>
<dbReference type="PANTHER" id="PTHR30627">
    <property type="entry name" value="PEPTIDOGLYCAN D,D-TRANSPEPTIDASE"/>
    <property type="match status" value="1"/>
</dbReference>
<dbReference type="InterPro" id="IPR012338">
    <property type="entry name" value="Beta-lactam/transpept-like"/>
</dbReference>
<dbReference type="GO" id="GO:0008658">
    <property type="term" value="F:penicillin binding"/>
    <property type="evidence" value="ECO:0007669"/>
    <property type="project" value="InterPro"/>
</dbReference>
<evidence type="ECO:0000259" key="3">
    <source>
        <dbReference type="Pfam" id="PF05223"/>
    </source>
</evidence>
<dbReference type="SUPFAM" id="SSF56601">
    <property type="entry name" value="beta-lactamase/transpeptidase-like"/>
    <property type="match status" value="1"/>
</dbReference>
<gene>
    <name evidence="4" type="ORF">FO059_17270</name>
</gene>
<dbReference type="GO" id="GO:0005886">
    <property type="term" value="C:plasma membrane"/>
    <property type="evidence" value="ECO:0007669"/>
    <property type="project" value="TreeGrafter"/>
</dbReference>
<sequence length="595" mass="60347">MTSYLHTPRGRQRRAAAASALAVTAALVLSGCSVFGSDDGPMDRFAAAFNKGDVAAAAELTTDPAAAQETLQAVFDGIGGTEAHMDTPDGDGAELPTGFDWKVPAGETVHTEGTIALGPDGSRVQWSPQIIDARLQPGGAVVYSDVRRFTAPIVDRSGTELMHWAPVTQVVVDAGNLAAAGPVADAVSTVEPSVTAGQIQDAVAADPAAPYTVITLRDEDLDPIRGALEAVDGVQLIEQGKLITAGKNLDSPVFGELSEYWRGKLDEGAGWSLTVSNPDGDAQIGGQAPAPLDAVRTTMDVTMQAAAQRAVGARAEPAVIVAMSPQTGGVLAVAQNDAARKQGSIALTGLFPPGSTFKTVTTSAALQAGVAAPDTVLPCPARVTVDGRSIPNDDDFDLGDVPLHTAFAQSCNTTQAIMSADLGPTAMRDTAASLGFGVDFVTPALTTVTGTVPVTEPGPARVEAAIGQGTVTASPFGMTEMVASLANGGRMVLPMLVEGEPATANSEPGPLEPATVDAVRAMMREAVQSGTARSLSDIDGLGGKTGTAEVAGGPAHGWFAGIRGDVAFTAFIEGADSSGPAVTMAGDFLRGAQNG</sequence>
<dbReference type="InterPro" id="IPR001460">
    <property type="entry name" value="PCN-bd_Tpept"/>
</dbReference>
<accession>A0A516X6R0</accession>
<feature type="domain" description="NTF2-like N-terminal transpeptidase" evidence="3">
    <location>
        <begin position="42"/>
        <end position="136"/>
    </location>
</feature>
<feature type="domain" description="Penicillin-binding protein transpeptidase" evidence="2">
    <location>
        <begin position="319"/>
        <end position="563"/>
    </location>
</feature>
<name>A0A516X6R0_9ACTN</name>
<evidence type="ECO:0000256" key="1">
    <source>
        <dbReference type="SAM" id="SignalP"/>
    </source>
</evidence>
<dbReference type="GO" id="GO:0071972">
    <property type="term" value="F:peptidoglycan L,D-transpeptidase activity"/>
    <property type="evidence" value="ECO:0007669"/>
    <property type="project" value="TreeGrafter"/>
</dbReference>
<dbReference type="AlphaFoldDB" id="A0A516X6R0"/>
<dbReference type="InterPro" id="IPR050515">
    <property type="entry name" value="Beta-lactam/transpept"/>
</dbReference>
<reference evidence="4 5" key="1">
    <citation type="submission" date="2019-07" db="EMBL/GenBank/DDBJ databases">
        <title>Tomitella cavernea sp. nov., an actinomycete isolated from soil.</title>
        <authorList>
            <person name="Cheng J."/>
        </authorList>
    </citation>
    <scope>NUCLEOTIDE SEQUENCE [LARGE SCALE GENOMIC DNA]</scope>
    <source>
        <strain evidence="4 5">HY188</strain>
    </source>
</reference>
<dbReference type="OrthoDB" id="5241017at2"/>